<dbReference type="AlphaFoldDB" id="A0A2D4INY6"/>
<keyword evidence="1" id="KW-0812">Transmembrane</keyword>
<proteinExistence type="predicted"/>
<evidence type="ECO:0000313" key="2">
    <source>
        <dbReference type="EMBL" id="LAA85900.1"/>
    </source>
</evidence>
<reference evidence="2" key="2">
    <citation type="submission" date="2017-11" db="EMBL/GenBank/DDBJ databases">
        <title>Coralsnake Venomics: Analyses of Venom Gland Transcriptomes and Proteomes of Six Brazilian Taxa.</title>
        <authorList>
            <person name="Aird S.D."/>
            <person name="Jorge da Silva N."/>
            <person name="Qiu L."/>
            <person name="Villar-Briones A."/>
            <person name="Aparecida-Saddi V."/>
            <person name="Campos-Telles M.P."/>
            <person name="Grau M."/>
            <person name="Mikheyev A.S."/>
        </authorList>
    </citation>
    <scope>NUCLEOTIDE SEQUENCE</scope>
    <source>
        <tissue evidence="2">Venom_gland</tissue>
    </source>
</reference>
<name>A0A2D4INY6_MICLE</name>
<sequence>MNFLGHIFTQEPLKGVPKIKMATPNHVIVAILTFFDDNPCVSKCMVVLSTFASVCLRPCIAAENHSYLNIFFCFLILKERPFYPGRQFVYSTSKGHLKNNTSFQFSYFYDSVQKRELQNRATFAAVYQSSTSKQFVSRIIIIIIIFRYVFGGSKRRM</sequence>
<dbReference type="EMBL" id="IACK01117110">
    <property type="protein sequence ID" value="LAA85900.1"/>
    <property type="molecule type" value="Transcribed_RNA"/>
</dbReference>
<reference evidence="2" key="1">
    <citation type="submission" date="2017-07" db="EMBL/GenBank/DDBJ databases">
        <authorList>
            <person name="Mikheyev A."/>
            <person name="Grau M."/>
        </authorList>
    </citation>
    <scope>NUCLEOTIDE SEQUENCE</scope>
    <source>
        <tissue evidence="2">Venom_gland</tissue>
    </source>
</reference>
<organism evidence="2">
    <name type="scientific">Micrurus lemniscatus lemniscatus</name>
    <dbReference type="NCBI Taxonomy" id="129467"/>
    <lineage>
        <taxon>Eukaryota</taxon>
        <taxon>Metazoa</taxon>
        <taxon>Chordata</taxon>
        <taxon>Craniata</taxon>
        <taxon>Vertebrata</taxon>
        <taxon>Euteleostomi</taxon>
        <taxon>Lepidosauria</taxon>
        <taxon>Squamata</taxon>
        <taxon>Bifurcata</taxon>
        <taxon>Unidentata</taxon>
        <taxon>Episquamata</taxon>
        <taxon>Toxicofera</taxon>
        <taxon>Serpentes</taxon>
        <taxon>Colubroidea</taxon>
        <taxon>Elapidae</taxon>
        <taxon>Elapinae</taxon>
        <taxon>Micrurus</taxon>
    </lineage>
</organism>
<accession>A0A2D4INY6</accession>
<evidence type="ECO:0000256" key="1">
    <source>
        <dbReference type="SAM" id="Phobius"/>
    </source>
</evidence>
<protein>
    <submittedName>
        <fullName evidence="2">Uncharacterized protein</fullName>
    </submittedName>
</protein>
<feature type="transmembrane region" description="Helical" evidence="1">
    <location>
        <begin position="135"/>
        <end position="151"/>
    </location>
</feature>
<keyword evidence="1" id="KW-1133">Transmembrane helix</keyword>
<keyword evidence="1" id="KW-0472">Membrane</keyword>